<keyword evidence="1" id="KW-1133">Transmembrane helix</keyword>
<protein>
    <submittedName>
        <fullName evidence="2">Uncharacterized protein</fullName>
    </submittedName>
</protein>
<dbReference type="OrthoDB" id="368340at2759"/>
<feature type="transmembrane region" description="Helical" evidence="1">
    <location>
        <begin position="34"/>
        <end position="50"/>
    </location>
</feature>
<dbReference type="Proteomes" id="UP000041254">
    <property type="component" value="Unassembled WGS sequence"/>
</dbReference>
<dbReference type="FunCoup" id="A0A0G4EL80">
    <property type="interactions" value="24"/>
</dbReference>
<dbReference type="OMA" id="YCVSLVF"/>
<keyword evidence="1" id="KW-0472">Membrane</keyword>
<keyword evidence="3" id="KW-1185">Reference proteome</keyword>
<evidence type="ECO:0000313" key="3">
    <source>
        <dbReference type="Proteomes" id="UP000041254"/>
    </source>
</evidence>
<proteinExistence type="predicted"/>
<accession>A0A0G4EL80</accession>
<sequence>MTKAVYAKIWASTAQATHRRNYGYYKLWSNLSKWAPFGFFTIGWFFFPAIPDGWKKFWSLGIWHSHRLCMDQKYRPYE</sequence>
<name>A0A0G4EL80_VITBC</name>
<dbReference type="AlphaFoldDB" id="A0A0G4EL80"/>
<gene>
    <name evidence="2" type="ORF">Vbra_12339</name>
</gene>
<dbReference type="InParanoid" id="A0A0G4EL80"/>
<evidence type="ECO:0000256" key="1">
    <source>
        <dbReference type="SAM" id="Phobius"/>
    </source>
</evidence>
<reference evidence="2 3" key="1">
    <citation type="submission" date="2014-11" db="EMBL/GenBank/DDBJ databases">
        <authorList>
            <person name="Zhu J."/>
            <person name="Qi W."/>
            <person name="Song R."/>
        </authorList>
    </citation>
    <scope>NUCLEOTIDE SEQUENCE [LARGE SCALE GENOMIC DNA]</scope>
</reference>
<keyword evidence="1" id="KW-0812">Transmembrane</keyword>
<dbReference type="EMBL" id="CDMY01000255">
    <property type="protein sequence ID" value="CEL97754.1"/>
    <property type="molecule type" value="Genomic_DNA"/>
</dbReference>
<evidence type="ECO:0000313" key="2">
    <source>
        <dbReference type="EMBL" id="CEL97754.1"/>
    </source>
</evidence>
<organism evidence="2 3">
    <name type="scientific">Vitrella brassicaformis (strain CCMP3155)</name>
    <dbReference type="NCBI Taxonomy" id="1169540"/>
    <lineage>
        <taxon>Eukaryota</taxon>
        <taxon>Sar</taxon>
        <taxon>Alveolata</taxon>
        <taxon>Colpodellida</taxon>
        <taxon>Vitrellaceae</taxon>
        <taxon>Vitrella</taxon>
    </lineage>
</organism>
<dbReference type="VEuPathDB" id="CryptoDB:Vbra_12339"/>